<comment type="caution">
    <text evidence="2">The sequence shown here is derived from an EMBL/GenBank/DDBJ whole genome shotgun (WGS) entry which is preliminary data.</text>
</comment>
<protein>
    <submittedName>
        <fullName evidence="2">Uncharacterized protein</fullName>
    </submittedName>
</protein>
<keyword evidence="1" id="KW-0175">Coiled coil</keyword>
<feature type="coiled-coil region" evidence="1">
    <location>
        <begin position="67"/>
        <end position="128"/>
    </location>
</feature>
<sequence length="132" mass="15267">ARDAQIAQLQKQLEDEKRQSELKAYSLDREVTLAQLKHQQELEKMLLEHRLDGELTDKDLMEMSTEAQKNEMELEKKAVELDVAKEKANSEKVKIAGQTALNVSKFDNEMAKQETIKLKNQKQRKEVENDGN</sequence>
<accession>A0A365NYK7</accession>
<evidence type="ECO:0000313" key="3">
    <source>
        <dbReference type="Proteomes" id="UP000253319"/>
    </source>
</evidence>
<feature type="non-terminal residue" evidence="2">
    <location>
        <position position="1"/>
    </location>
</feature>
<evidence type="ECO:0000256" key="1">
    <source>
        <dbReference type="SAM" id="Coils"/>
    </source>
</evidence>
<name>A0A365NYK7_9FLAO</name>
<evidence type="ECO:0000313" key="2">
    <source>
        <dbReference type="EMBL" id="RBA26845.1"/>
    </source>
</evidence>
<dbReference type="EMBL" id="QLST01000056">
    <property type="protein sequence ID" value="RBA26845.1"/>
    <property type="molecule type" value="Genomic_DNA"/>
</dbReference>
<dbReference type="Proteomes" id="UP000253319">
    <property type="component" value="Unassembled WGS sequence"/>
</dbReference>
<dbReference type="AlphaFoldDB" id="A0A365NYK7"/>
<organism evidence="2 3">
    <name type="scientific">Flavobacterium tibetense</name>
    <dbReference type="NCBI Taxonomy" id="2233533"/>
    <lineage>
        <taxon>Bacteria</taxon>
        <taxon>Pseudomonadati</taxon>
        <taxon>Bacteroidota</taxon>
        <taxon>Flavobacteriia</taxon>
        <taxon>Flavobacteriales</taxon>
        <taxon>Flavobacteriaceae</taxon>
        <taxon>Flavobacterium</taxon>
    </lineage>
</organism>
<reference evidence="2 3" key="1">
    <citation type="submission" date="2018-06" db="EMBL/GenBank/DDBJ databases">
        <title>Flavobacterium tibetense sp. nov., isolated from a wetland YonghuCo on Tibetan Plateau.</title>
        <authorList>
            <person name="Xing P."/>
            <person name="Phurbu D."/>
            <person name="Lu H."/>
        </authorList>
    </citation>
    <scope>NUCLEOTIDE SEQUENCE [LARGE SCALE GENOMIC DNA]</scope>
    <source>
        <strain evidence="2 3">YH5</strain>
    </source>
</reference>
<keyword evidence="3" id="KW-1185">Reference proteome</keyword>
<gene>
    <name evidence="2" type="ORF">DPN68_13085</name>
</gene>
<dbReference type="RefSeq" id="WP_157958516.1">
    <property type="nucleotide sequence ID" value="NZ_QLST01000056.1"/>
</dbReference>
<proteinExistence type="predicted"/>